<dbReference type="Gene3D" id="1.10.10.10">
    <property type="entry name" value="Winged helix-like DNA-binding domain superfamily/Winged helix DNA-binding domain"/>
    <property type="match status" value="1"/>
</dbReference>
<gene>
    <name evidence="2" type="ORF">BWK73_31975</name>
</gene>
<dbReference type="SUPFAM" id="SSF46785">
    <property type="entry name" value="Winged helix' DNA-binding domain"/>
    <property type="match status" value="1"/>
</dbReference>
<dbReference type="InterPro" id="IPR036390">
    <property type="entry name" value="WH_DNA-bd_sf"/>
</dbReference>
<evidence type="ECO:0000313" key="2">
    <source>
        <dbReference type="EMBL" id="OQX06036.1"/>
    </source>
</evidence>
<feature type="domain" description="Transcriptional regulator HTH-type FeoC" evidence="1">
    <location>
        <begin position="3"/>
        <end position="71"/>
    </location>
</feature>
<reference evidence="2 3" key="1">
    <citation type="submission" date="2017-01" db="EMBL/GenBank/DDBJ databases">
        <title>Novel large sulfur bacteria in the metagenomes of groundwater-fed chemosynthetic microbial mats in the Lake Huron basin.</title>
        <authorList>
            <person name="Sharrar A.M."/>
            <person name="Flood B.E."/>
            <person name="Bailey J.V."/>
            <person name="Jones D.S."/>
            <person name="Biddanda B."/>
            <person name="Ruberg S.A."/>
            <person name="Marcus D.N."/>
            <person name="Dick G.J."/>
        </authorList>
    </citation>
    <scope>NUCLEOTIDE SEQUENCE [LARGE SCALE GENOMIC DNA]</scope>
    <source>
        <strain evidence="2">A8</strain>
    </source>
</reference>
<name>A0A1Y1QHU7_9GAMM</name>
<dbReference type="EMBL" id="MTEJ01000262">
    <property type="protein sequence ID" value="OQX06036.1"/>
    <property type="molecule type" value="Genomic_DNA"/>
</dbReference>
<dbReference type="InterPro" id="IPR036388">
    <property type="entry name" value="WH-like_DNA-bd_sf"/>
</dbReference>
<accession>A0A1Y1QHU7</accession>
<proteinExistence type="predicted"/>
<dbReference type="AlphaFoldDB" id="A0A1Y1QHU7"/>
<sequence length="89" mass="9724">MLLGEIRNYLQQRGSASLSDVATHFDIAPDTARFALDYWQQRGKVRAVNAACGSGGCGGKSCGGGDGTHYEWRARDIPLQFTPFSRTRT</sequence>
<dbReference type="InterPro" id="IPR015102">
    <property type="entry name" value="Tscrpt_reg_HTH_FeoC"/>
</dbReference>
<dbReference type="Pfam" id="PF09012">
    <property type="entry name" value="FeoC"/>
    <property type="match status" value="1"/>
</dbReference>
<evidence type="ECO:0000313" key="3">
    <source>
        <dbReference type="Proteomes" id="UP000192491"/>
    </source>
</evidence>
<evidence type="ECO:0000259" key="1">
    <source>
        <dbReference type="Pfam" id="PF09012"/>
    </source>
</evidence>
<protein>
    <recommendedName>
        <fullName evidence="1">Transcriptional regulator HTH-type FeoC domain-containing protein</fullName>
    </recommendedName>
</protein>
<comment type="caution">
    <text evidence="2">The sequence shown here is derived from an EMBL/GenBank/DDBJ whole genome shotgun (WGS) entry which is preliminary data.</text>
</comment>
<organism evidence="2 3">
    <name type="scientific">Thiothrix lacustris</name>
    <dbReference type="NCBI Taxonomy" id="525917"/>
    <lineage>
        <taxon>Bacteria</taxon>
        <taxon>Pseudomonadati</taxon>
        <taxon>Pseudomonadota</taxon>
        <taxon>Gammaproteobacteria</taxon>
        <taxon>Thiotrichales</taxon>
        <taxon>Thiotrichaceae</taxon>
        <taxon>Thiothrix</taxon>
    </lineage>
</organism>
<dbReference type="Proteomes" id="UP000192491">
    <property type="component" value="Unassembled WGS sequence"/>
</dbReference>